<feature type="region of interest" description="Disordered" evidence="3">
    <location>
        <begin position="39"/>
        <end position="75"/>
    </location>
</feature>
<gene>
    <name evidence="4" type="ORF">EDB92DRAFT_2092082</name>
</gene>
<sequence length="75" mass="7557">MTWKEMVVMDEQALEAQGVVALGARRKMLKTFEVVRKKMGIDDPTAPPPPPSGGSAPGAPGSSGGSAGSGSGLFA</sequence>
<dbReference type="PANTHER" id="PTHR12515">
    <property type="entry name" value="STERILE ALPHA MOTIF DOMAIN CONTAINING PROTEIN 4-RELATED"/>
    <property type="match status" value="1"/>
</dbReference>
<organism evidence="4 5">
    <name type="scientific">Lactarius akahatsu</name>
    <dbReference type="NCBI Taxonomy" id="416441"/>
    <lineage>
        <taxon>Eukaryota</taxon>
        <taxon>Fungi</taxon>
        <taxon>Dikarya</taxon>
        <taxon>Basidiomycota</taxon>
        <taxon>Agaricomycotina</taxon>
        <taxon>Agaricomycetes</taxon>
        <taxon>Russulales</taxon>
        <taxon>Russulaceae</taxon>
        <taxon>Lactarius</taxon>
    </lineage>
</organism>
<evidence type="ECO:0000313" key="5">
    <source>
        <dbReference type="Proteomes" id="UP001201163"/>
    </source>
</evidence>
<evidence type="ECO:0008006" key="6">
    <source>
        <dbReference type="Google" id="ProtNLM"/>
    </source>
</evidence>
<name>A0AAD4LBD0_9AGAM</name>
<protein>
    <recommendedName>
        <fullName evidence="6">SAM domain-containing protein</fullName>
    </recommendedName>
</protein>
<accession>A0AAD4LBD0</accession>
<dbReference type="GO" id="GO:0000932">
    <property type="term" value="C:P-body"/>
    <property type="evidence" value="ECO:0007669"/>
    <property type="project" value="TreeGrafter"/>
</dbReference>
<evidence type="ECO:0000256" key="2">
    <source>
        <dbReference type="ARBA" id="ARBA00022490"/>
    </source>
</evidence>
<evidence type="ECO:0000313" key="4">
    <source>
        <dbReference type="EMBL" id="KAH8984730.1"/>
    </source>
</evidence>
<dbReference type="PANTHER" id="PTHR12515:SF5">
    <property type="entry name" value="PROTEIN SMAUG"/>
    <property type="match status" value="1"/>
</dbReference>
<dbReference type="GO" id="GO:0000289">
    <property type="term" value="P:nuclear-transcribed mRNA poly(A) tail shortening"/>
    <property type="evidence" value="ECO:0007669"/>
    <property type="project" value="TreeGrafter"/>
</dbReference>
<dbReference type="EMBL" id="JAKELL010000072">
    <property type="protein sequence ID" value="KAH8984730.1"/>
    <property type="molecule type" value="Genomic_DNA"/>
</dbReference>
<dbReference type="Proteomes" id="UP001201163">
    <property type="component" value="Unassembled WGS sequence"/>
</dbReference>
<feature type="compositionally biased region" description="Gly residues" evidence="3">
    <location>
        <begin position="61"/>
        <end position="75"/>
    </location>
</feature>
<comment type="caution">
    <text evidence="4">The sequence shown here is derived from an EMBL/GenBank/DDBJ whole genome shotgun (WGS) entry which is preliminary data.</text>
</comment>
<evidence type="ECO:0000256" key="3">
    <source>
        <dbReference type="SAM" id="MobiDB-lite"/>
    </source>
</evidence>
<proteinExistence type="predicted"/>
<reference evidence="4" key="1">
    <citation type="submission" date="2022-01" db="EMBL/GenBank/DDBJ databases">
        <title>Comparative genomics reveals a dynamic genome evolution in the ectomycorrhizal milk-cap (Lactarius) mushrooms.</title>
        <authorList>
            <consortium name="DOE Joint Genome Institute"/>
            <person name="Lebreton A."/>
            <person name="Tang N."/>
            <person name="Kuo A."/>
            <person name="LaButti K."/>
            <person name="Drula E."/>
            <person name="Barry K."/>
            <person name="Clum A."/>
            <person name="Lipzen A."/>
            <person name="Mousain D."/>
            <person name="Ng V."/>
            <person name="Wang R."/>
            <person name="Wang X."/>
            <person name="Dai Y."/>
            <person name="Henrissat B."/>
            <person name="Grigoriev I.V."/>
            <person name="Guerin-Laguette A."/>
            <person name="Yu F."/>
            <person name="Martin F.M."/>
        </authorList>
    </citation>
    <scope>NUCLEOTIDE SEQUENCE</scope>
    <source>
        <strain evidence="4">QP</strain>
    </source>
</reference>
<comment type="subcellular location">
    <subcellularLocation>
        <location evidence="1">Cytoplasm</location>
    </subcellularLocation>
</comment>
<dbReference type="Gene3D" id="1.10.150.50">
    <property type="entry name" value="Transcription Factor, Ets-1"/>
    <property type="match status" value="1"/>
</dbReference>
<dbReference type="GO" id="GO:0003729">
    <property type="term" value="F:mRNA binding"/>
    <property type="evidence" value="ECO:0007669"/>
    <property type="project" value="TreeGrafter"/>
</dbReference>
<dbReference type="InterPro" id="IPR050897">
    <property type="entry name" value="SMAUG/VTS1_RNA-bind"/>
</dbReference>
<dbReference type="AlphaFoldDB" id="A0AAD4LBD0"/>
<evidence type="ECO:0000256" key="1">
    <source>
        <dbReference type="ARBA" id="ARBA00004496"/>
    </source>
</evidence>
<dbReference type="InterPro" id="IPR013761">
    <property type="entry name" value="SAM/pointed_sf"/>
</dbReference>
<keyword evidence="2" id="KW-0963">Cytoplasm</keyword>
<keyword evidence="5" id="KW-1185">Reference proteome</keyword>